<organism evidence="8 9">
    <name type="scientific">Robertmurraya beringensis</name>
    <dbReference type="NCBI Taxonomy" id="641660"/>
    <lineage>
        <taxon>Bacteria</taxon>
        <taxon>Bacillati</taxon>
        <taxon>Bacillota</taxon>
        <taxon>Bacilli</taxon>
        <taxon>Bacillales</taxon>
        <taxon>Bacillaceae</taxon>
        <taxon>Robertmurraya</taxon>
    </lineage>
</organism>
<evidence type="ECO:0000256" key="2">
    <source>
        <dbReference type="ARBA" id="ARBA00006679"/>
    </source>
</evidence>
<evidence type="ECO:0000313" key="8">
    <source>
        <dbReference type="EMBL" id="MFC0478213.1"/>
    </source>
</evidence>
<gene>
    <name evidence="8" type="ORF">ACFFHF_23780</name>
</gene>
<reference evidence="8 9" key="1">
    <citation type="submission" date="2024-09" db="EMBL/GenBank/DDBJ databases">
        <authorList>
            <person name="Sun Q."/>
            <person name="Mori K."/>
        </authorList>
    </citation>
    <scope>NUCLEOTIDE SEQUENCE [LARGE SCALE GENOMIC DNA]</scope>
    <source>
        <strain evidence="8 9">CGMCC 1.9126</strain>
    </source>
</reference>
<keyword evidence="6 7" id="KW-0472">Membrane</keyword>
<keyword evidence="4 7" id="KW-0812">Transmembrane</keyword>
<feature type="transmembrane region" description="Helical" evidence="7">
    <location>
        <begin position="70"/>
        <end position="88"/>
    </location>
</feature>
<sequence length="132" mass="13746">MNKHEIGALILRVVLGITFFIHGLDKLQGGIENTAGWFASIGLPGILAYVVAGIELLGGVALIIGLGTKFVSALFALIMLGAIVKVKIGAGFMGGYELDVVLLAIAVFLSLTGSSMFSLDSKIPTKETPTQI</sequence>
<dbReference type="PANTHER" id="PTHR33452">
    <property type="entry name" value="OXIDOREDUCTASE CATD-RELATED"/>
    <property type="match status" value="1"/>
</dbReference>
<evidence type="ECO:0000256" key="7">
    <source>
        <dbReference type="SAM" id="Phobius"/>
    </source>
</evidence>
<comment type="caution">
    <text evidence="8">The sequence shown here is derived from an EMBL/GenBank/DDBJ whole genome shotgun (WGS) entry which is preliminary data.</text>
</comment>
<protein>
    <submittedName>
        <fullName evidence="8">DoxX family protein</fullName>
    </submittedName>
</protein>
<dbReference type="RefSeq" id="WP_377059201.1">
    <property type="nucleotide sequence ID" value="NZ_JBHLUU010000127.1"/>
</dbReference>
<evidence type="ECO:0000256" key="3">
    <source>
        <dbReference type="ARBA" id="ARBA00022475"/>
    </source>
</evidence>
<evidence type="ECO:0000256" key="5">
    <source>
        <dbReference type="ARBA" id="ARBA00022989"/>
    </source>
</evidence>
<keyword evidence="3" id="KW-1003">Cell membrane</keyword>
<keyword evidence="9" id="KW-1185">Reference proteome</keyword>
<dbReference type="Proteomes" id="UP001589738">
    <property type="component" value="Unassembled WGS sequence"/>
</dbReference>
<dbReference type="PANTHER" id="PTHR33452:SF1">
    <property type="entry name" value="INNER MEMBRANE PROTEIN YPHA-RELATED"/>
    <property type="match status" value="1"/>
</dbReference>
<evidence type="ECO:0000256" key="6">
    <source>
        <dbReference type="ARBA" id="ARBA00023136"/>
    </source>
</evidence>
<evidence type="ECO:0000313" key="9">
    <source>
        <dbReference type="Proteomes" id="UP001589738"/>
    </source>
</evidence>
<feature type="transmembrane region" description="Helical" evidence="7">
    <location>
        <begin position="6"/>
        <end position="24"/>
    </location>
</feature>
<accession>A0ABV6L291</accession>
<feature type="transmembrane region" description="Helical" evidence="7">
    <location>
        <begin position="36"/>
        <end position="64"/>
    </location>
</feature>
<feature type="transmembrane region" description="Helical" evidence="7">
    <location>
        <begin position="100"/>
        <end position="119"/>
    </location>
</feature>
<dbReference type="EMBL" id="JBHLUU010000127">
    <property type="protein sequence ID" value="MFC0478213.1"/>
    <property type="molecule type" value="Genomic_DNA"/>
</dbReference>
<comment type="subcellular location">
    <subcellularLocation>
        <location evidence="1">Cell membrane</location>
        <topology evidence="1">Multi-pass membrane protein</topology>
    </subcellularLocation>
</comment>
<name>A0ABV6L291_9BACI</name>
<comment type="similarity">
    <text evidence="2">Belongs to the DoxX family.</text>
</comment>
<dbReference type="InterPro" id="IPR032808">
    <property type="entry name" value="DoxX"/>
</dbReference>
<evidence type="ECO:0000256" key="1">
    <source>
        <dbReference type="ARBA" id="ARBA00004651"/>
    </source>
</evidence>
<dbReference type="Pfam" id="PF07681">
    <property type="entry name" value="DoxX"/>
    <property type="match status" value="1"/>
</dbReference>
<evidence type="ECO:0000256" key="4">
    <source>
        <dbReference type="ARBA" id="ARBA00022692"/>
    </source>
</evidence>
<proteinExistence type="inferred from homology"/>
<dbReference type="InterPro" id="IPR051907">
    <property type="entry name" value="DoxX-like_oxidoreductase"/>
</dbReference>
<keyword evidence="5 7" id="KW-1133">Transmembrane helix</keyword>